<dbReference type="EMBL" id="GBXM01073628">
    <property type="protein sequence ID" value="JAH34949.1"/>
    <property type="molecule type" value="Transcribed_RNA"/>
</dbReference>
<evidence type="ECO:0000313" key="1">
    <source>
        <dbReference type="EMBL" id="JAH34949.1"/>
    </source>
</evidence>
<name>A0A0E9S0H8_ANGAN</name>
<dbReference type="AlphaFoldDB" id="A0A0E9S0H8"/>
<protein>
    <submittedName>
        <fullName evidence="1">Uncharacterized protein</fullName>
    </submittedName>
</protein>
<organism evidence="1">
    <name type="scientific">Anguilla anguilla</name>
    <name type="common">European freshwater eel</name>
    <name type="synonym">Muraena anguilla</name>
    <dbReference type="NCBI Taxonomy" id="7936"/>
    <lineage>
        <taxon>Eukaryota</taxon>
        <taxon>Metazoa</taxon>
        <taxon>Chordata</taxon>
        <taxon>Craniata</taxon>
        <taxon>Vertebrata</taxon>
        <taxon>Euteleostomi</taxon>
        <taxon>Actinopterygii</taxon>
        <taxon>Neopterygii</taxon>
        <taxon>Teleostei</taxon>
        <taxon>Anguilliformes</taxon>
        <taxon>Anguillidae</taxon>
        <taxon>Anguilla</taxon>
    </lineage>
</organism>
<sequence length="57" mass="6501">MGEEQNVKNKIQTFGTHVEEHQRSFDSHANFHLKVGDFTAFFSQVKHPPVSLPGIHN</sequence>
<proteinExistence type="predicted"/>
<accession>A0A0E9S0H8</accession>
<reference evidence="1" key="1">
    <citation type="submission" date="2014-11" db="EMBL/GenBank/DDBJ databases">
        <authorList>
            <person name="Amaro Gonzalez C."/>
        </authorList>
    </citation>
    <scope>NUCLEOTIDE SEQUENCE</scope>
</reference>
<reference evidence="1" key="2">
    <citation type="journal article" date="2015" name="Fish Shellfish Immunol.">
        <title>Early steps in the European eel (Anguilla anguilla)-Vibrio vulnificus interaction in the gills: Role of the RtxA13 toxin.</title>
        <authorList>
            <person name="Callol A."/>
            <person name="Pajuelo D."/>
            <person name="Ebbesson L."/>
            <person name="Teles M."/>
            <person name="MacKenzie S."/>
            <person name="Amaro C."/>
        </authorList>
    </citation>
    <scope>NUCLEOTIDE SEQUENCE</scope>
</reference>